<dbReference type="PROSITE" id="PS50109">
    <property type="entry name" value="HIS_KIN"/>
    <property type="match status" value="1"/>
</dbReference>
<evidence type="ECO:0000256" key="12">
    <source>
        <dbReference type="PROSITE-ProRule" id="PRU00169"/>
    </source>
</evidence>
<keyword evidence="5 12" id="KW-0597">Phosphoprotein</keyword>
<comment type="caution">
    <text evidence="18">The sequence shown here is derived from an EMBL/GenBank/DDBJ whole genome shotgun (WGS) entry which is preliminary data.</text>
</comment>
<dbReference type="InterPro" id="IPR036890">
    <property type="entry name" value="HATPase_C_sf"/>
</dbReference>
<dbReference type="SUPFAM" id="SSF55874">
    <property type="entry name" value="ATPase domain of HSP90 chaperone/DNA topoisomerase II/histidine kinase"/>
    <property type="match status" value="1"/>
</dbReference>
<evidence type="ECO:0000259" key="15">
    <source>
        <dbReference type="PROSITE" id="PS50109"/>
    </source>
</evidence>
<name>A0ABS4NJL1_9BACL</name>
<evidence type="ECO:0000256" key="14">
    <source>
        <dbReference type="SAM" id="Phobius"/>
    </source>
</evidence>
<keyword evidence="6" id="KW-0808">Transferase</keyword>
<feature type="transmembrane region" description="Helical" evidence="14">
    <location>
        <begin position="7"/>
        <end position="29"/>
    </location>
</feature>
<evidence type="ECO:0000256" key="13">
    <source>
        <dbReference type="SAM" id="MobiDB-lite"/>
    </source>
</evidence>
<keyword evidence="9" id="KW-0067">ATP-binding</keyword>
<dbReference type="PROSITE" id="PS50885">
    <property type="entry name" value="HAMP"/>
    <property type="match status" value="1"/>
</dbReference>
<dbReference type="Pfam" id="PF00072">
    <property type="entry name" value="Response_reg"/>
    <property type="match status" value="3"/>
</dbReference>
<dbReference type="SUPFAM" id="SSF52172">
    <property type="entry name" value="CheY-like"/>
    <property type="match status" value="3"/>
</dbReference>
<dbReference type="InterPro" id="IPR005467">
    <property type="entry name" value="His_kinase_dom"/>
</dbReference>
<feature type="region of interest" description="Disordered" evidence="13">
    <location>
        <begin position="449"/>
        <end position="470"/>
    </location>
</feature>
<dbReference type="PANTHER" id="PTHR45339:SF1">
    <property type="entry name" value="HYBRID SIGNAL TRANSDUCTION HISTIDINE KINASE J"/>
    <property type="match status" value="1"/>
</dbReference>
<evidence type="ECO:0000256" key="3">
    <source>
        <dbReference type="ARBA" id="ARBA00012438"/>
    </source>
</evidence>
<dbReference type="PRINTS" id="PR00344">
    <property type="entry name" value="BCTRLSENSOR"/>
</dbReference>
<keyword evidence="14" id="KW-0812">Transmembrane</keyword>
<dbReference type="InterPro" id="IPR011006">
    <property type="entry name" value="CheY-like_superfamily"/>
</dbReference>
<evidence type="ECO:0000259" key="17">
    <source>
        <dbReference type="PROSITE" id="PS50885"/>
    </source>
</evidence>
<feature type="modified residue" description="4-aspartylphosphate" evidence="12">
    <location>
        <position position="992"/>
    </location>
</feature>
<dbReference type="SUPFAM" id="SSF55781">
    <property type="entry name" value="GAF domain-like"/>
    <property type="match status" value="1"/>
</dbReference>
<dbReference type="SUPFAM" id="SSF47384">
    <property type="entry name" value="Homodimeric domain of signal transducing histidine kinase"/>
    <property type="match status" value="1"/>
</dbReference>
<keyword evidence="10" id="KW-0902">Two-component regulatory system</keyword>
<keyword evidence="11 14" id="KW-0472">Membrane</keyword>
<evidence type="ECO:0000313" key="19">
    <source>
        <dbReference type="Proteomes" id="UP000773462"/>
    </source>
</evidence>
<evidence type="ECO:0000256" key="7">
    <source>
        <dbReference type="ARBA" id="ARBA00022741"/>
    </source>
</evidence>
<feature type="domain" description="Histidine kinase" evidence="15">
    <location>
        <begin position="533"/>
        <end position="753"/>
    </location>
</feature>
<dbReference type="InterPro" id="IPR003661">
    <property type="entry name" value="HisK_dim/P_dom"/>
</dbReference>
<dbReference type="CDD" id="cd16922">
    <property type="entry name" value="HATPase_EvgS-ArcB-TorS-like"/>
    <property type="match status" value="1"/>
</dbReference>
<evidence type="ECO:0000313" key="18">
    <source>
        <dbReference type="EMBL" id="MBP2110221.1"/>
    </source>
</evidence>
<dbReference type="Pfam" id="PF13185">
    <property type="entry name" value="GAF_2"/>
    <property type="match status" value="1"/>
</dbReference>
<proteinExistence type="predicted"/>
<feature type="domain" description="HAMP" evidence="17">
    <location>
        <begin position="57"/>
        <end position="110"/>
    </location>
</feature>
<keyword evidence="14" id="KW-1133">Transmembrane helix</keyword>
<dbReference type="SMART" id="SM00388">
    <property type="entry name" value="HisKA"/>
    <property type="match status" value="1"/>
</dbReference>
<feature type="domain" description="Response regulatory" evidence="16">
    <location>
        <begin position="1089"/>
        <end position="1206"/>
    </location>
</feature>
<keyword evidence="7" id="KW-0547">Nucleotide-binding</keyword>
<feature type="modified residue" description="4-aspartylphosphate" evidence="12">
    <location>
        <position position="870"/>
    </location>
</feature>
<feature type="domain" description="Response regulatory" evidence="16">
    <location>
        <begin position="821"/>
        <end position="934"/>
    </location>
</feature>
<dbReference type="Pfam" id="PF02518">
    <property type="entry name" value="HATPase_c"/>
    <property type="match status" value="1"/>
</dbReference>
<dbReference type="PROSITE" id="PS50110">
    <property type="entry name" value="RESPONSE_REGULATORY"/>
    <property type="match status" value="3"/>
</dbReference>
<evidence type="ECO:0000256" key="5">
    <source>
        <dbReference type="ARBA" id="ARBA00022553"/>
    </source>
</evidence>
<dbReference type="Gene3D" id="3.30.450.40">
    <property type="match status" value="1"/>
</dbReference>
<dbReference type="Gene3D" id="3.40.50.2300">
    <property type="match status" value="3"/>
</dbReference>
<feature type="modified residue" description="4-aspartylphosphate" evidence="12">
    <location>
        <position position="1139"/>
    </location>
</feature>
<evidence type="ECO:0000256" key="9">
    <source>
        <dbReference type="ARBA" id="ARBA00022840"/>
    </source>
</evidence>
<evidence type="ECO:0000256" key="4">
    <source>
        <dbReference type="ARBA" id="ARBA00022475"/>
    </source>
</evidence>
<comment type="catalytic activity">
    <reaction evidence="1">
        <text>ATP + protein L-histidine = ADP + protein N-phospho-L-histidine.</text>
        <dbReference type="EC" id="2.7.13.3"/>
    </reaction>
</comment>
<organism evidence="18 19">
    <name type="scientific">Paenibacillus silagei</name>
    <dbReference type="NCBI Taxonomy" id="1670801"/>
    <lineage>
        <taxon>Bacteria</taxon>
        <taxon>Bacillati</taxon>
        <taxon>Bacillota</taxon>
        <taxon>Bacilli</taxon>
        <taxon>Bacillales</taxon>
        <taxon>Paenibacillaceae</taxon>
        <taxon>Paenibacillus</taxon>
    </lineage>
</organism>
<dbReference type="InterPro" id="IPR003660">
    <property type="entry name" value="HAMP_dom"/>
</dbReference>
<dbReference type="Gene3D" id="3.30.565.10">
    <property type="entry name" value="Histidine kinase-like ATPase, C-terminal domain"/>
    <property type="match status" value="1"/>
</dbReference>
<gene>
    <name evidence="18" type="ORF">J2Z70_000360</name>
</gene>
<dbReference type="InterPro" id="IPR004358">
    <property type="entry name" value="Sig_transdc_His_kin-like_C"/>
</dbReference>
<evidence type="ECO:0000259" key="16">
    <source>
        <dbReference type="PROSITE" id="PS50110"/>
    </source>
</evidence>
<evidence type="ECO:0000256" key="10">
    <source>
        <dbReference type="ARBA" id="ARBA00023012"/>
    </source>
</evidence>
<keyword evidence="19" id="KW-1185">Reference proteome</keyword>
<dbReference type="EC" id="2.7.13.3" evidence="3"/>
<dbReference type="InterPro" id="IPR003018">
    <property type="entry name" value="GAF"/>
</dbReference>
<dbReference type="Gene3D" id="1.10.287.130">
    <property type="match status" value="1"/>
</dbReference>
<reference evidence="18 19" key="1">
    <citation type="submission" date="2021-03" db="EMBL/GenBank/DDBJ databases">
        <title>Genomic Encyclopedia of Type Strains, Phase IV (KMG-IV): sequencing the most valuable type-strain genomes for metagenomic binning, comparative biology and taxonomic classification.</title>
        <authorList>
            <person name="Goeker M."/>
        </authorList>
    </citation>
    <scope>NUCLEOTIDE SEQUENCE [LARGE SCALE GENOMIC DNA]</scope>
    <source>
        <strain evidence="18 19">DSM 101953</strain>
    </source>
</reference>
<dbReference type="Pfam" id="PF00512">
    <property type="entry name" value="HisKA"/>
    <property type="match status" value="1"/>
</dbReference>
<evidence type="ECO:0000256" key="8">
    <source>
        <dbReference type="ARBA" id="ARBA00022777"/>
    </source>
</evidence>
<evidence type="ECO:0000256" key="2">
    <source>
        <dbReference type="ARBA" id="ARBA00004651"/>
    </source>
</evidence>
<dbReference type="SMART" id="SM00387">
    <property type="entry name" value="HATPase_c"/>
    <property type="match status" value="1"/>
</dbReference>
<sequence>MRIKQQVWLATSATILLLGSMITISFLFMEGGSRLLAAGLGAGGILVSISLLYSIQRNIDRGLGRITEISEDIAAGIFNPDAAAAVQTDEFGQLAASFFGLAADLHHRTADERELRLRAEEQAWINTQVSEMALLLQGSVQLRTASRVFIGRLATAVGGSYGAVYLKQGGQLNFAAGYAFDDSAGQQESIPLGSGLVGQCALDGQMIVLQDLPEHYIKVRSGLGEAAPASLIIVPIKHEQEIVAVMELAALRPFSSKEMQLIERTAQNMGVLINTLADVARIEDLLSETQLQKEELEAQTEELTAQTQELEAQTEELMAQTEELRLQTDQLQDQKTELEAQSESLLTSNEQLQTQMKLTEAQKDEIEAQTEELRQQTEELHASNLELQNQMEISRRQTLEIKAQADEISAANRDMQKQLQITEMQKSEIADQAEELQAQTSELLEQKEQLQAQTEELQSQTEELQSQTEELQAQTDTLQTQADELLIQKEELAASHDQLLLQVELTEKQKEEIQAQAQEIFMAAQYKSEFLANVSHELRTPLNSLLILSQILAENKDGNLEAKQLEYVHTIFSAGKDLLQLIDEILDLAKLEVGKMTPVIEPVSPLDLSNHIHRHFEQQAKKKNLRFDVHADNRLPDYLMTDGHRLQQVLNNLLSNAIKFTPEQGSVSLSIRTSGEEAIFAVSDTGIGIAASKLESIFEAFQQADGTTSRKYGGTGLGLTICRELATLLGGRIEVDSVEGKGSTFSLIIPAVEPGEDAQTLAAAAYSAAASPEIPPSEPIRRENPAFRESFVPDISISNPKLLQYAEMDDDRSNLLSGDITLLIIEEDAEFAARLLELARSRGFKAIVAFQGDQGLALAHAYKPDAILLDLHLPVLDGWSIISRLKSRPELRHIPVHVISTAEENQQSLSMGALSFWKKPNDYAELEAAFLQIETYIRRPVKSLLIVEDNKVLRGSLVEFIAHPDVNIIAVGTGREAMEHLASHHFDCMVLDLGLSDISGFDLLEQVKTNRKLQTLPVIIYTGKDLSKTDEQRLKHYAESIVIKNVRSMERLYDDTALYLHRKHADLPLDKQRLIENLHNPESAFAGKSILLVDDDMRNIFALSSVLEGYNMEISFAQNGREALEHLETHPGVELIFMDIMMPEMDGYETMKHIRLNPDYDQIVIIALTARALEEDRVKCLEAGASDYISKPINTTQLVRVLKLWLIQ</sequence>
<dbReference type="CDD" id="cd00156">
    <property type="entry name" value="REC"/>
    <property type="match status" value="1"/>
</dbReference>
<dbReference type="CDD" id="cd00082">
    <property type="entry name" value="HisKA"/>
    <property type="match status" value="1"/>
</dbReference>
<keyword evidence="8" id="KW-0418">Kinase</keyword>
<protein>
    <recommendedName>
        <fullName evidence="3">histidine kinase</fullName>
        <ecNumber evidence="3">2.7.13.3</ecNumber>
    </recommendedName>
</protein>
<evidence type="ECO:0000256" key="1">
    <source>
        <dbReference type="ARBA" id="ARBA00000085"/>
    </source>
</evidence>
<dbReference type="Gene3D" id="6.10.340.10">
    <property type="match status" value="1"/>
</dbReference>
<dbReference type="InterPro" id="IPR029016">
    <property type="entry name" value="GAF-like_dom_sf"/>
</dbReference>
<evidence type="ECO:0000256" key="6">
    <source>
        <dbReference type="ARBA" id="ARBA00022679"/>
    </source>
</evidence>
<accession>A0ABS4NJL1</accession>
<dbReference type="InterPro" id="IPR003594">
    <property type="entry name" value="HATPase_dom"/>
</dbReference>
<dbReference type="SMART" id="SM00065">
    <property type="entry name" value="GAF"/>
    <property type="match status" value="1"/>
</dbReference>
<feature type="domain" description="Response regulatory" evidence="16">
    <location>
        <begin position="943"/>
        <end position="1059"/>
    </location>
</feature>
<feature type="transmembrane region" description="Helical" evidence="14">
    <location>
        <begin position="35"/>
        <end position="55"/>
    </location>
</feature>
<comment type="subcellular location">
    <subcellularLocation>
        <location evidence="2">Cell membrane</location>
        <topology evidence="2">Multi-pass membrane protein</topology>
    </subcellularLocation>
</comment>
<dbReference type="PANTHER" id="PTHR45339">
    <property type="entry name" value="HYBRID SIGNAL TRANSDUCTION HISTIDINE KINASE J"/>
    <property type="match status" value="1"/>
</dbReference>
<dbReference type="InterPro" id="IPR036097">
    <property type="entry name" value="HisK_dim/P_sf"/>
</dbReference>
<dbReference type="CDD" id="cd17546">
    <property type="entry name" value="REC_hyHK_CKI1_RcsC-like"/>
    <property type="match status" value="1"/>
</dbReference>
<dbReference type="InterPro" id="IPR001789">
    <property type="entry name" value="Sig_transdc_resp-reg_receiver"/>
</dbReference>
<dbReference type="SMART" id="SM00448">
    <property type="entry name" value="REC"/>
    <property type="match status" value="3"/>
</dbReference>
<dbReference type="Proteomes" id="UP000773462">
    <property type="component" value="Unassembled WGS sequence"/>
</dbReference>
<dbReference type="EMBL" id="JAGGLV010000001">
    <property type="protein sequence ID" value="MBP2110221.1"/>
    <property type="molecule type" value="Genomic_DNA"/>
</dbReference>
<evidence type="ECO:0000256" key="11">
    <source>
        <dbReference type="ARBA" id="ARBA00023136"/>
    </source>
</evidence>
<keyword evidence="4" id="KW-1003">Cell membrane</keyword>